<feature type="region of interest" description="Disordered" evidence="8">
    <location>
        <begin position="106"/>
        <end position="161"/>
    </location>
</feature>
<dbReference type="OrthoDB" id="674948at2759"/>
<keyword evidence="9" id="KW-0812">Transmembrane</keyword>
<accession>A0A8X8XVN1</accession>
<evidence type="ECO:0000313" key="11">
    <source>
        <dbReference type="EMBL" id="KAG6419929.1"/>
    </source>
</evidence>
<dbReference type="GO" id="GO:0005634">
    <property type="term" value="C:nucleus"/>
    <property type="evidence" value="ECO:0007669"/>
    <property type="project" value="UniProtKB-SubCell"/>
</dbReference>
<keyword evidence="5" id="KW-0238">DNA-binding</keyword>
<keyword evidence="12" id="KW-1185">Reference proteome</keyword>
<dbReference type="SUPFAM" id="SSF57959">
    <property type="entry name" value="Leucine zipper domain"/>
    <property type="match status" value="1"/>
</dbReference>
<keyword evidence="7" id="KW-0539">Nucleus</keyword>
<name>A0A8X8XVN1_SALSN</name>
<evidence type="ECO:0000256" key="5">
    <source>
        <dbReference type="ARBA" id="ARBA00023125"/>
    </source>
</evidence>
<reference evidence="11" key="1">
    <citation type="submission" date="2018-01" db="EMBL/GenBank/DDBJ databases">
        <authorList>
            <person name="Mao J.F."/>
        </authorList>
    </citation>
    <scope>NUCLEOTIDE SEQUENCE</scope>
    <source>
        <strain evidence="11">Huo1</strain>
        <tissue evidence="11">Leaf</tissue>
    </source>
</reference>
<dbReference type="GO" id="GO:0005789">
    <property type="term" value="C:endoplasmic reticulum membrane"/>
    <property type="evidence" value="ECO:0007669"/>
    <property type="project" value="UniProtKB-SubCell"/>
</dbReference>
<dbReference type="InterPro" id="IPR004827">
    <property type="entry name" value="bZIP"/>
</dbReference>
<dbReference type="Proteomes" id="UP000298416">
    <property type="component" value="Unassembled WGS sequence"/>
</dbReference>
<dbReference type="PANTHER" id="PTHR47416">
    <property type="entry name" value="BASIC-LEUCINE ZIPPER TRANSCRIPTION FACTOR F-RELATED"/>
    <property type="match status" value="1"/>
</dbReference>
<evidence type="ECO:0000256" key="6">
    <source>
        <dbReference type="ARBA" id="ARBA00023163"/>
    </source>
</evidence>
<dbReference type="PANTHER" id="PTHR47416:SF8">
    <property type="entry name" value="BASIC-LEUCINE ZIPPER TRANSCRIPTION FACTOR E-RELATED"/>
    <property type="match status" value="1"/>
</dbReference>
<comment type="subcellular location">
    <subcellularLocation>
        <location evidence="2">Endoplasmic reticulum membrane</location>
        <topology evidence="2">Single-pass membrane protein</topology>
    </subcellularLocation>
    <subcellularLocation>
        <location evidence="1">Nucleus</location>
    </subcellularLocation>
</comment>
<gene>
    <name evidence="11" type="ORF">SASPL_116443</name>
</gene>
<evidence type="ECO:0000313" key="12">
    <source>
        <dbReference type="Proteomes" id="UP000298416"/>
    </source>
</evidence>
<evidence type="ECO:0000256" key="3">
    <source>
        <dbReference type="ARBA" id="ARBA00007163"/>
    </source>
</evidence>
<evidence type="ECO:0000259" key="10">
    <source>
        <dbReference type="PROSITE" id="PS50217"/>
    </source>
</evidence>
<dbReference type="PROSITE" id="PS00036">
    <property type="entry name" value="BZIP_BASIC"/>
    <property type="match status" value="1"/>
</dbReference>
<dbReference type="GO" id="GO:0003677">
    <property type="term" value="F:DNA binding"/>
    <property type="evidence" value="ECO:0007669"/>
    <property type="project" value="UniProtKB-KW"/>
</dbReference>
<feature type="domain" description="BZIP" evidence="10">
    <location>
        <begin position="143"/>
        <end position="185"/>
    </location>
</feature>
<reference evidence="11" key="2">
    <citation type="submission" date="2020-08" db="EMBL/GenBank/DDBJ databases">
        <title>Plant Genome Project.</title>
        <authorList>
            <person name="Zhang R.-G."/>
        </authorList>
    </citation>
    <scope>NUCLEOTIDE SEQUENCE</scope>
    <source>
        <strain evidence="11">Huo1</strain>
        <tissue evidence="11">Leaf</tissue>
    </source>
</reference>
<protein>
    <recommendedName>
        <fullName evidence="10">BZIP domain-containing protein</fullName>
    </recommendedName>
</protein>
<dbReference type="AlphaFoldDB" id="A0A8X8XVN1"/>
<keyword evidence="9" id="KW-0472">Membrane</keyword>
<keyword evidence="4" id="KW-0805">Transcription regulation</keyword>
<keyword evidence="6" id="KW-0804">Transcription</keyword>
<feature type="compositionally biased region" description="Basic and acidic residues" evidence="8">
    <location>
        <begin position="152"/>
        <end position="161"/>
    </location>
</feature>
<feature type="transmembrane region" description="Helical" evidence="9">
    <location>
        <begin position="219"/>
        <end position="242"/>
    </location>
</feature>
<evidence type="ECO:0000256" key="7">
    <source>
        <dbReference type="ARBA" id="ARBA00023242"/>
    </source>
</evidence>
<evidence type="ECO:0000256" key="8">
    <source>
        <dbReference type="SAM" id="MobiDB-lite"/>
    </source>
</evidence>
<dbReference type="SMART" id="SM00338">
    <property type="entry name" value="BRLZ"/>
    <property type="match status" value="1"/>
</dbReference>
<dbReference type="InterPro" id="IPR046347">
    <property type="entry name" value="bZIP_sf"/>
</dbReference>
<evidence type="ECO:0000256" key="2">
    <source>
        <dbReference type="ARBA" id="ARBA00004389"/>
    </source>
</evidence>
<keyword evidence="9" id="KW-1133">Transmembrane helix</keyword>
<sequence>MVDRGVAGDELIIDWDELLENFPDDLCFDLGDLPPAEGLSTSPDSGCSLSIDDIEHYLLNDDSYQLVEEEIGLADEFAADCFAEPESSDSDPDRVKYSSARVEVVNCEEEREREKPQENGADAMQTGDNCGADDEDGDANDPDEKKRKRQMRNRDAAVRSRERKKMLVRDLEMKSKYYEAECRRLGNLLQCCLAENQALRFSLHNSQAFDVSRTKQESAVLLLESLLLGSLLGFLGIIYLLILPSQLLSALEVSLLQNVDNTEHRSVAPRREAGNEDHGSLFHSFMMGKRCKASRSRMKSRLLSRGDAASIVSGFLLVGHRLVL</sequence>
<evidence type="ECO:0000256" key="9">
    <source>
        <dbReference type="SAM" id="Phobius"/>
    </source>
</evidence>
<evidence type="ECO:0000256" key="4">
    <source>
        <dbReference type="ARBA" id="ARBA00023015"/>
    </source>
</evidence>
<comment type="similarity">
    <text evidence="3">Belongs to the bZIP family.</text>
</comment>
<organism evidence="11">
    <name type="scientific">Salvia splendens</name>
    <name type="common">Scarlet sage</name>
    <dbReference type="NCBI Taxonomy" id="180675"/>
    <lineage>
        <taxon>Eukaryota</taxon>
        <taxon>Viridiplantae</taxon>
        <taxon>Streptophyta</taxon>
        <taxon>Embryophyta</taxon>
        <taxon>Tracheophyta</taxon>
        <taxon>Spermatophyta</taxon>
        <taxon>Magnoliopsida</taxon>
        <taxon>eudicotyledons</taxon>
        <taxon>Gunneridae</taxon>
        <taxon>Pentapetalae</taxon>
        <taxon>asterids</taxon>
        <taxon>lamiids</taxon>
        <taxon>Lamiales</taxon>
        <taxon>Lamiaceae</taxon>
        <taxon>Nepetoideae</taxon>
        <taxon>Mentheae</taxon>
        <taxon>Salviinae</taxon>
        <taxon>Salvia</taxon>
        <taxon>Salvia subgen. Calosphace</taxon>
        <taxon>core Calosphace</taxon>
    </lineage>
</organism>
<dbReference type="GO" id="GO:0003700">
    <property type="term" value="F:DNA-binding transcription factor activity"/>
    <property type="evidence" value="ECO:0007669"/>
    <property type="project" value="InterPro"/>
</dbReference>
<comment type="caution">
    <text evidence="11">The sequence shown here is derived from an EMBL/GenBank/DDBJ whole genome shotgun (WGS) entry which is preliminary data.</text>
</comment>
<dbReference type="PROSITE" id="PS50217">
    <property type="entry name" value="BZIP"/>
    <property type="match status" value="1"/>
</dbReference>
<feature type="compositionally biased region" description="Basic and acidic residues" evidence="8">
    <location>
        <begin position="108"/>
        <end position="117"/>
    </location>
</feature>
<evidence type="ECO:0000256" key="1">
    <source>
        <dbReference type="ARBA" id="ARBA00004123"/>
    </source>
</evidence>
<dbReference type="EMBL" id="PNBA02000006">
    <property type="protein sequence ID" value="KAG6419929.1"/>
    <property type="molecule type" value="Genomic_DNA"/>
</dbReference>
<dbReference type="Pfam" id="PF07716">
    <property type="entry name" value="bZIP_2"/>
    <property type="match status" value="1"/>
</dbReference>
<dbReference type="Gene3D" id="1.20.5.170">
    <property type="match status" value="1"/>
</dbReference>
<proteinExistence type="inferred from homology"/>
<dbReference type="CDD" id="cd14704">
    <property type="entry name" value="bZIP_HY5-like"/>
    <property type="match status" value="1"/>
</dbReference>
<feature type="compositionally biased region" description="Acidic residues" evidence="8">
    <location>
        <begin position="131"/>
        <end position="141"/>
    </location>
</feature>